<dbReference type="PANTHER" id="PTHR45974:SF266">
    <property type="entry name" value="LEUCINE-RICH REPEAT RECEPTOR PROTEIN KINASE HPCA1"/>
    <property type="match status" value="1"/>
</dbReference>
<feature type="signal peptide" evidence="18">
    <location>
        <begin position="1"/>
        <end position="21"/>
    </location>
</feature>
<keyword evidence="10" id="KW-0418">Kinase</keyword>
<dbReference type="InterPro" id="IPR032675">
    <property type="entry name" value="LRR_dom_sf"/>
</dbReference>
<dbReference type="PROSITE" id="PS50011">
    <property type="entry name" value="PROTEIN_KINASE_DOM"/>
    <property type="match status" value="1"/>
</dbReference>
<evidence type="ECO:0000256" key="7">
    <source>
        <dbReference type="ARBA" id="ARBA00022729"/>
    </source>
</evidence>
<keyword evidence="11 16" id="KW-0067">ATP-binding</keyword>
<feature type="domain" description="Protein kinase" evidence="19">
    <location>
        <begin position="627"/>
        <end position="900"/>
    </location>
</feature>
<evidence type="ECO:0000256" key="2">
    <source>
        <dbReference type="ARBA" id="ARBA00012513"/>
    </source>
</evidence>
<proteinExistence type="predicted"/>
<dbReference type="FunFam" id="3.80.10.10:FF:000542">
    <property type="entry name" value="Leucine-rich repeat protein kinase family protein"/>
    <property type="match status" value="1"/>
</dbReference>
<reference evidence="20" key="1">
    <citation type="submission" date="2018-02" db="EMBL/GenBank/DDBJ databases">
        <title>Rhizophora mucronata_Transcriptome.</title>
        <authorList>
            <person name="Meera S.P."/>
            <person name="Sreeshan A."/>
            <person name="Augustine A."/>
        </authorList>
    </citation>
    <scope>NUCLEOTIDE SEQUENCE</scope>
    <source>
        <tissue evidence="20">Leaf</tissue>
    </source>
</reference>
<keyword evidence="3" id="KW-0723">Serine/threonine-protein kinase</keyword>
<dbReference type="FunFam" id="3.30.200.20:FF:000328">
    <property type="entry name" value="Leucine-rich repeat protein kinase family protein"/>
    <property type="match status" value="1"/>
</dbReference>
<evidence type="ECO:0000256" key="14">
    <source>
        <dbReference type="ARBA" id="ARBA00023170"/>
    </source>
</evidence>
<evidence type="ECO:0000256" key="10">
    <source>
        <dbReference type="ARBA" id="ARBA00022777"/>
    </source>
</evidence>
<dbReference type="SUPFAM" id="SSF56112">
    <property type="entry name" value="Protein kinase-like (PK-like)"/>
    <property type="match status" value="1"/>
</dbReference>
<dbReference type="Gene3D" id="3.30.200.20">
    <property type="entry name" value="Phosphorylase Kinase, domain 1"/>
    <property type="match status" value="1"/>
</dbReference>
<keyword evidence="13 17" id="KW-0472">Membrane</keyword>
<dbReference type="InterPro" id="IPR000719">
    <property type="entry name" value="Prot_kinase_dom"/>
</dbReference>
<dbReference type="GO" id="GO:0016020">
    <property type="term" value="C:membrane"/>
    <property type="evidence" value="ECO:0007669"/>
    <property type="project" value="UniProtKB-SubCell"/>
</dbReference>
<evidence type="ECO:0000256" key="1">
    <source>
        <dbReference type="ARBA" id="ARBA00004479"/>
    </source>
</evidence>
<evidence type="ECO:0000256" key="9">
    <source>
        <dbReference type="ARBA" id="ARBA00022741"/>
    </source>
</evidence>
<dbReference type="FunFam" id="1.10.510.10:FF:000453">
    <property type="entry name" value="LRR receptor-like serine/threonine-protein kinase HSL2"/>
    <property type="match status" value="1"/>
</dbReference>
<dbReference type="InterPro" id="IPR017441">
    <property type="entry name" value="Protein_kinase_ATP_BS"/>
</dbReference>
<evidence type="ECO:0000256" key="12">
    <source>
        <dbReference type="ARBA" id="ARBA00022989"/>
    </source>
</evidence>
<dbReference type="CDD" id="cd14066">
    <property type="entry name" value="STKc_IRAK"/>
    <property type="match status" value="1"/>
</dbReference>
<dbReference type="AlphaFoldDB" id="A0A2P2JI79"/>
<evidence type="ECO:0000256" key="5">
    <source>
        <dbReference type="ARBA" id="ARBA00022679"/>
    </source>
</evidence>
<dbReference type="PANTHER" id="PTHR45974">
    <property type="entry name" value="RECEPTOR-LIKE PROTEIN 55"/>
    <property type="match status" value="1"/>
</dbReference>
<keyword evidence="8" id="KW-0677">Repeat</keyword>
<sequence length="947" mass="103805">MGSASLVFLLVSFISFYVVSASTSSDDLTRLYALKDFWQNTPPSWVDSNPCGSNWDGILCTSSRVTSIRLSSMGLIGQLPGDIQFLSELKILDLSNNKGLSGPLPASIGNLNKLTNLILVGCSFSGRIPDSIGSLQRLVFLSLNSNRFSGPIPPSIGNLSNLFWLDLTDNQLTGSIPVSSSTTPGLDMLVNTRHFHLGKNQLSGTIPPQLFSSNMKLIHVLFDSNNLSGSIPSTLGLVTTLEVVRLDRNSLTGTIPSSLNNLSSVSELILSNNKFSGPVPNVSGLTVLNYLDMSNNGFDASDFPPWLSTLQSLTTLMMECTHLQGQVPSSLFSLSNLQTVVLRNNFLSGSLDIGSSPSEQLHLIDLRENSISDYNGGNRVTVILADNPVCQETGATQSYCTVTQPTHSDVGTRLPSHCKPASCIAKEISSPNCSCAYPYTGQLVFVAPSFSNLGNSTLYTSLQKALMDSFQSLQLAVDSVSLRNPTKDSCDYLDINLQVFPSDQDRFNRTVIAAIGFLLSNQTFNPPEGFGPYYFISDMYFAEQAGSGKSSSTGIIIEATVGGCVLLLLLLLTGMYAYHQKKRAKRASEEINPFAHWNENRSSGGVPQLMGARRFRFEELKKYTKNFSEANQIGSGGYGKVYRGTLADGRLIAIKRTQQGSMESAVQFKTEIELLSRVHHKNLISLLGFCFERHEQMLIYEFAPNGTLRDSLSGQTGIRLDWPRRLKVALGAARGLSYLHELANPPIIHRDIKSTNILLDTHLNAKVGDFGISKILGDGEEDHVSTQVRGTLGYLDPEYYMTQQLTEKSDVYGFGVVMLELITGRRPIEKRKYIVRDVKLAMDVTKDLYNLQEFLDPGIGLDTTWKGLNRFVDVAMRCVQVSGDDRPTMGEVAKEIENILQLAGLHSDVESTSTSASYEEANKGSYPCTMDSFGYSEDFPFSKIEPQ</sequence>
<dbReference type="EMBL" id="GGEC01012699">
    <property type="protein sequence ID" value="MBW93182.1"/>
    <property type="molecule type" value="Transcribed_RNA"/>
</dbReference>
<comment type="subcellular location">
    <subcellularLocation>
        <location evidence="1">Membrane</location>
        <topology evidence="1">Single-pass type I membrane protein</topology>
    </subcellularLocation>
</comment>
<accession>A0A2P2JI79</accession>
<dbReference type="PROSITE" id="PS00108">
    <property type="entry name" value="PROTEIN_KINASE_ST"/>
    <property type="match status" value="1"/>
</dbReference>
<evidence type="ECO:0000256" key="13">
    <source>
        <dbReference type="ARBA" id="ARBA00023136"/>
    </source>
</evidence>
<evidence type="ECO:0000259" key="19">
    <source>
        <dbReference type="PROSITE" id="PS50011"/>
    </source>
</evidence>
<name>A0A2P2JI79_RHIMU</name>
<dbReference type="InterPro" id="IPR008271">
    <property type="entry name" value="Ser/Thr_kinase_AS"/>
</dbReference>
<dbReference type="Gene3D" id="1.10.510.10">
    <property type="entry name" value="Transferase(Phosphotransferase) domain 1"/>
    <property type="match status" value="1"/>
</dbReference>
<keyword evidence="12 17" id="KW-1133">Transmembrane helix</keyword>
<dbReference type="SMART" id="SM00220">
    <property type="entry name" value="S_TKc"/>
    <property type="match status" value="1"/>
</dbReference>
<keyword evidence="9 16" id="KW-0547">Nucleotide-binding</keyword>
<dbReference type="InterPro" id="IPR001611">
    <property type="entry name" value="Leu-rich_rpt"/>
</dbReference>
<dbReference type="PROSITE" id="PS00107">
    <property type="entry name" value="PROTEIN_KINASE_ATP"/>
    <property type="match status" value="1"/>
</dbReference>
<evidence type="ECO:0000313" key="20">
    <source>
        <dbReference type="EMBL" id="MBW93182.1"/>
    </source>
</evidence>
<dbReference type="Gene3D" id="3.80.10.10">
    <property type="entry name" value="Ribonuclease Inhibitor"/>
    <property type="match status" value="3"/>
</dbReference>
<evidence type="ECO:0000256" key="3">
    <source>
        <dbReference type="ARBA" id="ARBA00022527"/>
    </source>
</evidence>
<evidence type="ECO:0000256" key="18">
    <source>
        <dbReference type="SAM" id="SignalP"/>
    </source>
</evidence>
<keyword evidence="6 17" id="KW-0812">Transmembrane</keyword>
<feature type="binding site" evidence="16">
    <location>
        <position position="655"/>
    </location>
    <ligand>
        <name>ATP</name>
        <dbReference type="ChEBI" id="CHEBI:30616"/>
    </ligand>
</feature>
<dbReference type="Pfam" id="PF00560">
    <property type="entry name" value="LRR_1"/>
    <property type="match status" value="4"/>
</dbReference>
<evidence type="ECO:0000256" key="6">
    <source>
        <dbReference type="ARBA" id="ARBA00022692"/>
    </source>
</evidence>
<evidence type="ECO:0000256" key="17">
    <source>
        <dbReference type="SAM" id="Phobius"/>
    </source>
</evidence>
<keyword evidence="5" id="KW-0808">Transferase</keyword>
<organism evidence="20">
    <name type="scientific">Rhizophora mucronata</name>
    <name type="common">Asiatic mangrove</name>
    <dbReference type="NCBI Taxonomy" id="61149"/>
    <lineage>
        <taxon>Eukaryota</taxon>
        <taxon>Viridiplantae</taxon>
        <taxon>Streptophyta</taxon>
        <taxon>Embryophyta</taxon>
        <taxon>Tracheophyta</taxon>
        <taxon>Spermatophyta</taxon>
        <taxon>Magnoliopsida</taxon>
        <taxon>eudicotyledons</taxon>
        <taxon>Gunneridae</taxon>
        <taxon>Pentapetalae</taxon>
        <taxon>rosids</taxon>
        <taxon>fabids</taxon>
        <taxon>Malpighiales</taxon>
        <taxon>Rhizophoraceae</taxon>
        <taxon>Rhizophora</taxon>
    </lineage>
</organism>
<dbReference type="InterPro" id="IPR001245">
    <property type="entry name" value="Ser-Thr/Tyr_kinase_cat_dom"/>
</dbReference>
<dbReference type="GO" id="GO:0004674">
    <property type="term" value="F:protein serine/threonine kinase activity"/>
    <property type="evidence" value="ECO:0007669"/>
    <property type="project" value="UniProtKB-KW"/>
</dbReference>
<dbReference type="GO" id="GO:0005524">
    <property type="term" value="F:ATP binding"/>
    <property type="evidence" value="ECO:0007669"/>
    <property type="project" value="UniProtKB-UniRule"/>
</dbReference>
<keyword evidence="7 18" id="KW-0732">Signal</keyword>
<evidence type="ECO:0000256" key="8">
    <source>
        <dbReference type="ARBA" id="ARBA00022737"/>
    </source>
</evidence>
<keyword evidence="15" id="KW-0325">Glycoprotein</keyword>
<dbReference type="SUPFAM" id="SSF52058">
    <property type="entry name" value="L domain-like"/>
    <property type="match status" value="1"/>
</dbReference>
<protein>
    <recommendedName>
        <fullName evidence="2">non-specific serine/threonine protein kinase</fullName>
        <ecNumber evidence="2">2.7.11.1</ecNumber>
    </recommendedName>
</protein>
<evidence type="ECO:0000256" key="4">
    <source>
        <dbReference type="ARBA" id="ARBA00022614"/>
    </source>
</evidence>
<evidence type="ECO:0000256" key="11">
    <source>
        <dbReference type="ARBA" id="ARBA00022840"/>
    </source>
</evidence>
<dbReference type="InterPro" id="IPR011009">
    <property type="entry name" value="Kinase-like_dom_sf"/>
</dbReference>
<dbReference type="EC" id="2.7.11.1" evidence="2"/>
<dbReference type="Pfam" id="PF07714">
    <property type="entry name" value="PK_Tyr_Ser-Thr"/>
    <property type="match status" value="1"/>
</dbReference>
<feature type="chain" id="PRO_5015177583" description="non-specific serine/threonine protein kinase" evidence="18">
    <location>
        <begin position="22"/>
        <end position="947"/>
    </location>
</feature>
<keyword evidence="4" id="KW-0433">Leucine-rich repeat</keyword>
<evidence type="ECO:0000256" key="16">
    <source>
        <dbReference type="PROSITE-ProRule" id="PRU10141"/>
    </source>
</evidence>
<keyword evidence="14" id="KW-0675">Receptor</keyword>
<dbReference type="FunFam" id="3.80.10.10:FF:000363">
    <property type="entry name" value="Leucine-rich repeat family protein"/>
    <property type="match status" value="1"/>
</dbReference>
<evidence type="ECO:0000256" key="15">
    <source>
        <dbReference type="ARBA" id="ARBA00023180"/>
    </source>
</evidence>
<feature type="transmembrane region" description="Helical" evidence="17">
    <location>
        <begin position="555"/>
        <end position="578"/>
    </location>
</feature>